<dbReference type="Proteomes" id="UP000298030">
    <property type="component" value="Unassembled WGS sequence"/>
</dbReference>
<gene>
    <name evidence="1" type="ORF">FA13DRAFT_1292768</name>
</gene>
<sequence length="118" mass="12918">MVHGRAIQPPPNRTDRTCLAFPNGLGILLSLPPSKSNVEVESARSLPSPVVVALRAYSPKRNPHSSATRARRPLEAPRVIRTLQCLFLTRGYANCVSGLSRARSRVTASLHVVKTRIQ</sequence>
<dbReference type="EMBL" id="QPFP01000064">
    <property type="protein sequence ID" value="TEB24666.1"/>
    <property type="molecule type" value="Genomic_DNA"/>
</dbReference>
<evidence type="ECO:0000313" key="1">
    <source>
        <dbReference type="EMBL" id="TEB24666.1"/>
    </source>
</evidence>
<dbReference type="AlphaFoldDB" id="A0A4Y7SS27"/>
<organism evidence="1 2">
    <name type="scientific">Coprinellus micaceus</name>
    <name type="common">Glistening ink-cap mushroom</name>
    <name type="synonym">Coprinus micaceus</name>
    <dbReference type="NCBI Taxonomy" id="71717"/>
    <lineage>
        <taxon>Eukaryota</taxon>
        <taxon>Fungi</taxon>
        <taxon>Dikarya</taxon>
        <taxon>Basidiomycota</taxon>
        <taxon>Agaricomycotina</taxon>
        <taxon>Agaricomycetes</taxon>
        <taxon>Agaricomycetidae</taxon>
        <taxon>Agaricales</taxon>
        <taxon>Agaricineae</taxon>
        <taxon>Psathyrellaceae</taxon>
        <taxon>Coprinellus</taxon>
    </lineage>
</organism>
<protein>
    <submittedName>
        <fullName evidence="1">Uncharacterized protein</fullName>
    </submittedName>
</protein>
<keyword evidence="2" id="KW-1185">Reference proteome</keyword>
<accession>A0A4Y7SS27</accession>
<reference evidence="1 2" key="1">
    <citation type="journal article" date="2019" name="Nat. Ecol. Evol.">
        <title>Megaphylogeny resolves global patterns of mushroom evolution.</title>
        <authorList>
            <person name="Varga T."/>
            <person name="Krizsan K."/>
            <person name="Foldi C."/>
            <person name="Dima B."/>
            <person name="Sanchez-Garcia M."/>
            <person name="Sanchez-Ramirez S."/>
            <person name="Szollosi G.J."/>
            <person name="Szarkandi J.G."/>
            <person name="Papp V."/>
            <person name="Albert L."/>
            <person name="Andreopoulos W."/>
            <person name="Angelini C."/>
            <person name="Antonin V."/>
            <person name="Barry K.W."/>
            <person name="Bougher N.L."/>
            <person name="Buchanan P."/>
            <person name="Buyck B."/>
            <person name="Bense V."/>
            <person name="Catcheside P."/>
            <person name="Chovatia M."/>
            <person name="Cooper J."/>
            <person name="Damon W."/>
            <person name="Desjardin D."/>
            <person name="Finy P."/>
            <person name="Geml J."/>
            <person name="Haridas S."/>
            <person name="Hughes K."/>
            <person name="Justo A."/>
            <person name="Karasinski D."/>
            <person name="Kautmanova I."/>
            <person name="Kiss B."/>
            <person name="Kocsube S."/>
            <person name="Kotiranta H."/>
            <person name="LaButti K.M."/>
            <person name="Lechner B.E."/>
            <person name="Liimatainen K."/>
            <person name="Lipzen A."/>
            <person name="Lukacs Z."/>
            <person name="Mihaltcheva S."/>
            <person name="Morgado L.N."/>
            <person name="Niskanen T."/>
            <person name="Noordeloos M.E."/>
            <person name="Ohm R.A."/>
            <person name="Ortiz-Santana B."/>
            <person name="Ovrebo C."/>
            <person name="Racz N."/>
            <person name="Riley R."/>
            <person name="Savchenko A."/>
            <person name="Shiryaev A."/>
            <person name="Soop K."/>
            <person name="Spirin V."/>
            <person name="Szebenyi C."/>
            <person name="Tomsovsky M."/>
            <person name="Tulloss R.E."/>
            <person name="Uehling J."/>
            <person name="Grigoriev I.V."/>
            <person name="Vagvolgyi C."/>
            <person name="Papp T."/>
            <person name="Martin F.M."/>
            <person name="Miettinen O."/>
            <person name="Hibbett D.S."/>
            <person name="Nagy L.G."/>
        </authorList>
    </citation>
    <scope>NUCLEOTIDE SEQUENCE [LARGE SCALE GENOMIC DNA]</scope>
    <source>
        <strain evidence="1 2">FP101781</strain>
    </source>
</reference>
<proteinExistence type="predicted"/>
<evidence type="ECO:0000313" key="2">
    <source>
        <dbReference type="Proteomes" id="UP000298030"/>
    </source>
</evidence>
<name>A0A4Y7SS27_COPMI</name>
<comment type="caution">
    <text evidence="1">The sequence shown here is derived from an EMBL/GenBank/DDBJ whole genome shotgun (WGS) entry which is preliminary data.</text>
</comment>